<proteinExistence type="predicted"/>
<evidence type="ECO:0000256" key="1">
    <source>
        <dbReference type="SAM" id="SignalP"/>
    </source>
</evidence>
<dbReference type="NCBIfam" id="TIGR02595">
    <property type="entry name" value="PEP_CTERM"/>
    <property type="match status" value="1"/>
</dbReference>
<dbReference type="Proteomes" id="UP000738431">
    <property type="component" value="Chromosome"/>
</dbReference>
<dbReference type="RefSeq" id="WP_221029601.1">
    <property type="nucleotide sequence ID" value="NZ_CP139781.1"/>
</dbReference>
<accession>A0ABZ1C5H3</accession>
<dbReference type="EMBL" id="CP139781">
    <property type="protein sequence ID" value="WRQ86983.1"/>
    <property type="molecule type" value="Genomic_DNA"/>
</dbReference>
<keyword evidence="1" id="KW-0732">Signal</keyword>
<name>A0ABZ1C5H3_9BACT</name>
<evidence type="ECO:0000313" key="4">
    <source>
        <dbReference type="Proteomes" id="UP000738431"/>
    </source>
</evidence>
<organism evidence="3 4">
    <name type="scientific">Actomonas aquatica</name>
    <dbReference type="NCBI Taxonomy" id="2866162"/>
    <lineage>
        <taxon>Bacteria</taxon>
        <taxon>Pseudomonadati</taxon>
        <taxon>Verrucomicrobiota</taxon>
        <taxon>Opitutia</taxon>
        <taxon>Opitutales</taxon>
        <taxon>Opitutaceae</taxon>
        <taxon>Actomonas</taxon>
    </lineage>
</organism>
<evidence type="ECO:0000259" key="2">
    <source>
        <dbReference type="Pfam" id="PF07589"/>
    </source>
</evidence>
<feature type="signal peptide" evidence="1">
    <location>
        <begin position="1"/>
        <end position="22"/>
    </location>
</feature>
<keyword evidence="4" id="KW-1185">Reference proteome</keyword>
<gene>
    <name evidence="3" type="ORF">K1X11_019385</name>
</gene>
<feature type="domain" description="Ice-binding protein C-terminal" evidence="2">
    <location>
        <begin position="216"/>
        <end position="240"/>
    </location>
</feature>
<dbReference type="InterPro" id="IPR013424">
    <property type="entry name" value="Ice-binding_C"/>
</dbReference>
<reference evidence="3 4" key="2">
    <citation type="submission" date="2023-12" db="EMBL/GenBank/DDBJ databases">
        <title>Description of an unclassified Opitutus bacterium of Verrucomicrobiota.</title>
        <authorList>
            <person name="Zhang D.-F."/>
        </authorList>
    </citation>
    <scope>NUCLEOTIDE SEQUENCE [LARGE SCALE GENOMIC DNA]</scope>
    <source>
        <strain evidence="3 4">WL0086</strain>
    </source>
</reference>
<feature type="chain" id="PRO_5045898917" evidence="1">
    <location>
        <begin position="23"/>
        <end position="249"/>
    </location>
</feature>
<protein>
    <submittedName>
        <fullName evidence="3">PEP-CTERM sorting domain-containing protein</fullName>
    </submittedName>
</protein>
<reference evidence="3 4" key="1">
    <citation type="submission" date="2021-08" db="EMBL/GenBank/DDBJ databases">
        <authorList>
            <person name="Zhang D."/>
            <person name="Zhang A."/>
            <person name="Wang L."/>
        </authorList>
    </citation>
    <scope>NUCLEOTIDE SEQUENCE [LARGE SCALE GENOMIC DNA]</scope>
    <source>
        <strain evidence="3 4">WL0086</strain>
    </source>
</reference>
<evidence type="ECO:0000313" key="3">
    <source>
        <dbReference type="EMBL" id="WRQ86983.1"/>
    </source>
</evidence>
<sequence length="249" mass="26679">MITLRSLLLLACTCALSSVATAQTSVFSYTFESDNPDNDPSVLPDGWTISNSPNAFVVSNAFTTGNSSTRVLQFSSGTSNASIFSTAHDLSSFTGNETFTLSFDYYQSSGTDSSLLIGFTDSTSGVGFEWVGIDSQTTGIGPLRSLFSPATQLFNFDPTSAGQWYHFEFDVSAYIQPYIDYGEAPSTDFRIAFQNYASAAGGGSQEIYLDNLSLSAVPEPSTYAALLGAAFLAYAVARRRSPIRRSPQA</sequence>
<dbReference type="Pfam" id="PF07589">
    <property type="entry name" value="PEP-CTERM"/>
    <property type="match status" value="1"/>
</dbReference>